<evidence type="ECO:0000313" key="5">
    <source>
        <dbReference type="Proteomes" id="UP000054217"/>
    </source>
</evidence>
<evidence type="ECO:0000313" key="4">
    <source>
        <dbReference type="EMBL" id="KIO09446.1"/>
    </source>
</evidence>
<dbReference type="AlphaFoldDB" id="A0A0C3PL60"/>
<protein>
    <submittedName>
        <fullName evidence="4">Uncharacterized protein</fullName>
    </submittedName>
</protein>
<dbReference type="HOGENOM" id="CLU_001248_6_1_1"/>
<dbReference type="Pfam" id="PF14214">
    <property type="entry name" value="Helitron_like_N"/>
    <property type="match status" value="1"/>
</dbReference>
<dbReference type="InterPro" id="IPR046700">
    <property type="entry name" value="DUF6570"/>
</dbReference>
<evidence type="ECO:0000259" key="2">
    <source>
        <dbReference type="Pfam" id="PF14214"/>
    </source>
</evidence>
<name>A0A0C3PL60_PISTI</name>
<feature type="domain" description="Helitron helicase-like" evidence="2">
    <location>
        <begin position="529"/>
        <end position="597"/>
    </location>
</feature>
<gene>
    <name evidence="4" type="ORF">M404DRAFT_21969</name>
</gene>
<reference evidence="5" key="2">
    <citation type="submission" date="2015-01" db="EMBL/GenBank/DDBJ databases">
        <title>Evolutionary Origins and Diversification of the Mycorrhizal Mutualists.</title>
        <authorList>
            <consortium name="DOE Joint Genome Institute"/>
            <consortium name="Mycorrhizal Genomics Consortium"/>
            <person name="Kohler A."/>
            <person name="Kuo A."/>
            <person name="Nagy L.G."/>
            <person name="Floudas D."/>
            <person name="Copeland A."/>
            <person name="Barry K.W."/>
            <person name="Cichocki N."/>
            <person name="Veneault-Fourrey C."/>
            <person name="LaButti K."/>
            <person name="Lindquist E.A."/>
            <person name="Lipzen A."/>
            <person name="Lundell T."/>
            <person name="Morin E."/>
            <person name="Murat C."/>
            <person name="Riley R."/>
            <person name="Ohm R."/>
            <person name="Sun H."/>
            <person name="Tunlid A."/>
            <person name="Henrissat B."/>
            <person name="Grigoriev I.V."/>
            <person name="Hibbett D.S."/>
            <person name="Martin F."/>
        </authorList>
    </citation>
    <scope>NUCLEOTIDE SEQUENCE [LARGE SCALE GENOMIC DNA]</scope>
    <source>
        <strain evidence="5">Marx 270</strain>
    </source>
</reference>
<reference evidence="4 5" key="1">
    <citation type="submission" date="2014-04" db="EMBL/GenBank/DDBJ databases">
        <authorList>
            <consortium name="DOE Joint Genome Institute"/>
            <person name="Kuo A."/>
            <person name="Kohler A."/>
            <person name="Costa M.D."/>
            <person name="Nagy L.G."/>
            <person name="Floudas D."/>
            <person name="Copeland A."/>
            <person name="Barry K.W."/>
            <person name="Cichocki N."/>
            <person name="Veneault-Fourrey C."/>
            <person name="LaButti K."/>
            <person name="Lindquist E.A."/>
            <person name="Lipzen A."/>
            <person name="Lundell T."/>
            <person name="Morin E."/>
            <person name="Murat C."/>
            <person name="Sun H."/>
            <person name="Tunlid A."/>
            <person name="Henrissat B."/>
            <person name="Grigoriev I.V."/>
            <person name="Hibbett D.S."/>
            <person name="Martin F."/>
            <person name="Nordberg H.P."/>
            <person name="Cantor M.N."/>
            <person name="Hua S.X."/>
        </authorList>
    </citation>
    <scope>NUCLEOTIDE SEQUENCE [LARGE SCALE GENOMIC DNA]</scope>
    <source>
        <strain evidence="4 5">Marx 270</strain>
    </source>
</reference>
<dbReference type="InParanoid" id="A0A0C3PL60"/>
<feature type="domain" description="DUF6570" evidence="3">
    <location>
        <begin position="182"/>
        <end position="326"/>
    </location>
</feature>
<dbReference type="STRING" id="870435.A0A0C3PL60"/>
<feature type="region of interest" description="Disordered" evidence="1">
    <location>
        <begin position="845"/>
        <end position="871"/>
    </location>
</feature>
<proteinExistence type="predicted"/>
<dbReference type="OrthoDB" id="2680590at2759"/>
<sequence length="1122" mass="126473">MVDIWGSLTQQQLYDSIPAGTLPNSLRTWAQLGPAIYQLPCNVQDMIQEVARAKEEATMEHKRKGKEMRQERWCTKRQHKTDEATAKESGGKDVQERHEATAQYMQLPTAKQQQCCIAAFIDATNNEALVSAVCVICMQQLLHKEGDLFIIKDIPHVRRHLSPAMAHPAHQLWDGLLVDCTHRLPKYAMNNNLWLGDIPFTLQNLSFVESLLIARHYPWCYVFKLYPRDGSRSQNPHHLQWAMAGNVTLYEINVPAIVDMLEGRLLPQTVEMLSSILAITMVGTKQLPKDWLSRTFRVHREVVQDALKWLQANNENYSDIMISDQHIFMLLEDGIPAEIEATIRYQDSEDTALREREGYSMNEDLVIDGERTILNNCVANGVEICPTTEMEGESDLPMVDVERDETWELNEGDGELASENTGDVTPIHVLGVADLEQTKVSSSELMAQALANFNDNTAEGGYVVCHGNAPIDDFPASPWSPATRNPLSTAFPVLFPYGKGAIEAERPIFAGENIGLNQFNPQLGPNSSRRAENIAVNPYAAAQYFHFIIDTILETLFGICQSGNRTISDVGMLGHVMGYFGVMEAQGRGMLHVHMLLWLMNTPNANEMQALLQQDSFRDTIRDYIHTNIRAHLDDLTEHNLKKMARDTQLAYSRPHDPHTPGWREQNHDFERHLCNNDLKINTNGADTKDVAFYITAYATKKQKKSHNLSVLMASALPYHINNPKYDDVHERNRLLIYHCINVINCEAELSAPQVVSYLMGYGDTFTSHNYASLYMGLLFSTIKGLYPEFSVGSTERYSYHLNGQGNDGVDGKENNDVVTLLAELEEFPLLTFVCDTWEERYTLTEEDQSQRTSHTRGRPAHMHSPYHEDHPKAQTHCRVRCAKGHNTLPQVVGPWLPHDDESSTYDFYCTCMLALLKLWQMGSDLKRSDEEWSDALERMKASNTPWVTHMLAGLQYYYDSKTACETASVPDHVDETANDTDDSGNWTATLSEVDLVAFKQDQLSAQEQAHAKQAIAIALQYGVFTACPPTQRPEKYSYQIAIGGDKPQLEAWLNTMHAMVDSVKENQISIMADKEMDQGGVLQNIGVTGPKAGGTYMLAQLVAVEDRLEPSAVDDLLEDQQ</sequence>
<evidence type="ECO:0000256" key="1">
    <source>
        <dbReference type="SAM" id="MobiDB-lite"/>
    </source>
</evidence>
<keyword evidence="5" id="KW-1185">Reference proteome</keyword>
<dbReference type="Pfam" id="PF20209">
    <property type="entry name" value="DUF6570"/>
    <property type="match status" value="1"/>
</dbReference>
<feature type="compositionally biased region" description="Basic and acidic residues" evidence="1">
    <location>
        <begin position="67"/>
        <end position="94"/>
    </location>
</feature>
<feature type="region of interest" description="Disordered" evidence="1">
    <location>
        <begin position="58"/>
        <end position="94"/>
    </location>
</feature>
<dbReference type="Proteomes" id="UP000054217">
    <property type="component" value="Unassembled WGS sequence"/>
</dbReference>
<dbReference type="EMBL" id="KN831954">
    <property type="protein sequence ID" value="KIO09446.1"/>
    <property type="molecule type" value="Genomic_DNA"/>
</dbReference>
<dbReference type="InterPro" id="IPR025476">
    <property type="entry name" value="Helitron_helicase-like"/>
</dbReference>
<accession>A0A0C3PL60</accession>
<organism evidence="4 5">
    <name type="scientific">Pisolithus tinctorius Marx 270</name>
    <dbReference type="NCBI Taxonomy" id="870435"/>
    <lineage>
        <taxon>Eukaryota</taxon>
        <taxon>Fungi</taxon>
        <taxon>Dikarya</taxon>
        <taxon>Basidiomycota</taxon>
        <taxon>Agaricomycotina</taxon>
        <taxon>Agaricomycetes</taxon>
        <taxon>Agaricomycetidae</taxon>
        <taxon>Boletales</taxon>
        <taxon>Sclerodermatineae</taxon>
        <taxon>Pisolithaceae</taxon>
        <taxon>Pisolithus</taxon>
    </lineage>
</organism>
<evidence type="ECO:0000259" key="3">
    <source>
        <dbReference type="Pfam" id="PF20209"/>
    </source>
</evidence>